<dbReference type="AlphaFoldDB" id="A0A917KUY9"/>
<evidence type="ECO:0000313" key="3">
    <source>
        <dbReference type="Proteomes" id="UP000625682"/>
    </source>
</evidence>
<reference evidence="2" key="2">
    <citation type="submission" date="2020-09" db="EMBL/GenBank/DDBJ databases">
        <authorList>
            <person name="Sun Q."/>
            <person name="Zhou Y."/>
        </authorList>
    </citation>
    <scope>NUCLEOTIDE SEQUENCE</scope>
    <source>
        <strain evidence="2">CGMCC 4.7272</strain>
    </source>
</reference>
<dbReference type="Proteomes" id="UP000625682">
    <property type="component" value="Unassembled WGS sequence"/>
</dbReference>
<name>A0A917KUY9_9ACTN</name>
<protein>
    <submittedName>
        <fullName evidence="2">Uncharacterized protein</fullName>
    </submittedName>
</protein>
<organism evidence="2 3">
    <name type="scientific">Streptomyces lacrimifluminis</name>
    <dbReference type="NCBI Taxonomy" id="1500077"/>
    <lineage>
        <taxon>Bacteria</taxon>
        <taxon>Bacillati</taxon>
        <taxon>Actinomycetota</taxon>
        <taxon>Actinomycetes</taxon>
        <taxon>Kitasatosporales</taxon>
        <taxon>Streptomycetaceae</taxon>
        <taxon>Streptomyces</taxon>
    </lineage>
</organism>
<evidence type="ECO:0000313" key="2">
    <source>
        <dbReference type="EMBL" id="GGJ28058.1"/>
    </source>
</evidence>
<dbReference type="EMBL" id="BMMU01000006">
    <property type="protein sequence ID" value="GGJ28058.1"/>
    <property type="molecule type" value="Genomic_DNA"/>
</dbReference>
<comment type="caution">
    <text evidence="2">The sequence shown here is derived from an EMBL/GenBank/DDBJ whole genome shotgun (WGS) entry which is preliminary data.</text>
</comment>
<proteinExistence type="predicted"/>
<reference evidence="2" key="1">
    <citation type="journal article" date="2014" name="Int. J. Syst. Evol. Microbiol.">
        <title>Complete genome sequence of Corynebacterium casei LMG S-19264T (=DSM 44701T), isolated from a smear-ripened cheese.</title>
        <authorList>
            <consortium name="US DOE Joint Genome Institute (JGI-PGF)"/>
            <person name="Walter F."/>
            <person name="Albersmeier A."/>
            <person name="Kalinowski J."/>
            <person name="Ruckert C."/>
        </authorList>
    </citation>
    <scope>NUCLEOTIDE SEQUENCE</scope>
    <source>
        <strain evidence="2">CGMCC 4.7272</strain>
    </source>
</reference>
<feature type="compositionally biased region" description="Basic and acidic residues" evidence="1">
    <location>
        <begin position="1"/>
        <end position="11"/>
    </location>
</feature>
<feature type="region of interest" description="Disordered" evidence="1">
    <location>
        <begin position="1"/>
        <end position="53"/>
    </location>
</feature>
<keyword evidence="3" id="KW-1185">Reference proteome</keyword>
<gene>
    <name evidence="2" type="ORF">GCM10012282_25810</name>
</gene>
<accession>A0A917KUY9</accession>
<evidence type="ECO:0000256" key="1">
    <source>
        <dbReference type="SAM" id="MobiDB-lite"/>
    </source>
</evidence>
<sequence length="53" mass="5520">MQELFHAKLSDGLKTVGARTTPSTAGPDREPGVLGGSPPARRPGTGLKDMCRT</sequence>